<name>A0A5C5YW65_9BACT</name>
<protein>
    <submittedName>
        <fullName evidence="1">Uncharacterized protein</fullName>
    </submittedName>
</protein>
<accession>A0A5C5YW65</accession>
<dbReference type="EMBL" id="SJPJ01000001">
    <property type="protein sequence ID" value="TWT79090.1"/>
    <property type="molecule type" value="Genomic_DNA"/>
</dbReference>
<evidence type="ECO:0000313" key="2">
    <source>
        <dbReference type="Proteomes" id="UP000315010"/>
    </source>
</evidence>
<sequence>MESNGKRLDCDGCTVYRKRAVALSPQVSLVTVLFGIAELESGGMAHWTANLIRFVLLASVVFSKNAVAAEPSPPNYAIGQWKAKLGSHDYAVRRNAHSWLLAKSNDDTERDVLMKQLGQGLFDADLEVRLQCQRLLDDIRQQAMDLQVARLRDANFDAAEVKLNGWTEFSRIVGDDSSSRDFYANLYDRYAARIDRMIEREASAEPSVKTRYHANHDSDVANRTYSIHSGDIIAWSLLLFADCLPKDRKLATKQTISLTSQRIMSSLSHSGLGPTPTKSDEVDVIARLVDQWLRGHSQSGNLNDQLKIAMRYRCTELAAELSVQILREPGFPPAWQATAMLAATALEPGLERFTAGPSDQVKGSKPNKIESSFDLDAVLLSRLSDSRTAYAWQLIPSRKATLHTLVCDVAMASLLHRRQIDPRLAGFEELQAHPWLLFRDHSLGFRDENSRMVAHHKARELIESLNVSERSGK</sequence>
<gene>
    <name evidence="1" type="ORF">CA13_04870</name>
</gene>
<comment type="caution">
    <text evidence="1">The sequence shown here is derived from an EMBL/GenBank/DDBJ whole genome shotgun (WGS) entry which is preliminary data.</text>
</comment>
<keyword evidence="2" id="KW-1185">Reference proteome</keyword>
<dbReference type="Proteomes" id="UP000315010">
    <property type="component" value="Unassembled WGS sequence"/>
</dbReference>
<proteinExistence type="predicted"/>
<reference evidence="1 2" key="1">
    <citation type="submission" date="2019-02" db="EMBL/GenBank/DDBJ databases">
        <title>Deep-cultivation of Planctomycetes and their phenomic and genomic characterization uncovers novel biology.</title>
        <authorList>
            <person name="Wiegand S."/>
            <person name="Jogler M."/>
            <person name="Boedeker C."/>
            <person name="Pinto D."/>
            <person name="Vollmers J."/>
            <person name="Rivas-Marin E."/>
            <person name="Kohn T."/>
            <person name="Peeters S.H."/>
            <person name="Heuer A."/>
            <person name="Rast P."/>
            <person name="Oberbeckmann S."/>
            <person name="Bunk B."/>
            <person name="Jeske O."/>
            <person name="Meyerdierks A."/>
            <person name="Storesund J.E."/>
            <person name="Kallscheuer N."/>
            <person name="Luecker S."/>
            <person name="Lage O.M."/>
            <person name="Pohl T."/>
            <person name="Merkel B.J."/>
            <person name="Hornburger P."/>
            <person name="Mueller R.-W."/>
            <person name="Bruemmer F."/>
            <person name="Labrenz M."/>
            <person name="Spormann A.M."/>
            <person name="Op Den Camp H."/>
            <person name="Overmann J."/>
            <person name="Amann R."/>
            <person name="Jetten M.S.M."/>
            <person name="Mascher T."/>
            <person name="Medema M.H."/>
            <person name="Devos D.P."/>
            <person name="Kaster A.-K."/>
            <person name="Ovreas L."/>
            <person name="Rohde M."/>
            <person name="Galperin M.Y."/>
            <person name="Jogler C."/>
        </authorList>
    </citation>
    <scope>NUCLEOTIDE SEQUENCE [LARGE SCALE GENOMIC DNA]</scope>
    <source>
        <strain evidence="1 2">CA13</strain>
    </source>
</reference>
<dbReference type="AlphaFoldDB" id="A0A5C5YW65"/>
<organism evidence="1 2">
    <name type="scientific">Novipirellula herctigrandis</name>
    <dbReference type="NCBI Taxonomy" id="2527986"/>
    <lineage>
        <taxon>Bacteria</taxon>
        <taxon>Pseudomonadati</taxon>
        <taxon>Planctomycetota</taxon>
        <taxon>Planctomycetia</taxon>
        <taxon>Pirellulales</taxon>
        <taxon>Pirellulaceae</taxon>
        <taxon>Novipirellula</taxon>
    </lineage>
</organism>
<evidence type="ECO:0000313" key="1">
    <source>
        <dbReference type="EMBL" id="TWT79090.1"/>
    </source>
</evidence>